<organism evidence="2 3">
    <name type="scientific">Mugilogobius chulae</name>
    <name type="common">yellowstripe goby</name>
    <dbReference type="NCBI Taxonomy" id="88201"/>
    <lineage>
        <taxon>Eukaryota</taxon>
        <taxon>Metazoa</taxon>
        <taxon>Chordata</taxon>
        <taxon>Craniata</taxon>
        <taxon>Vertebrata</taxon>
        <taxon>Euteleostomi</taxon>
        <taxon>Actinopterygii</taxon>
        <taxon>Neopterygii</taxon>
        <taxon>Teleostei</taxon>
        <taxon>Neoteleostei</taxon>
        <taxon>Acanthomorphata</taxon>
        <taxon>Gobiaria</taxon>
        <taxon>Gobiiformes</taxon>
        <taxon>Gobioidei</taxon>
        <taxon>Gobiidae</taxon>
        <taxon>Gobionellinae</taxon>
        <taxon>Mugilogobius</taxon>
    </lineage>
</organism>
<feature type="compositionally biased region" description="Low complexity" evidence="1">
    <location>
        <begin position="21"/>
        <end position="35"/>
    </location>
</feature>
<reference evidence="3" key="1">
    <citation type="submission" date="2024-04" db="EMBL/GenBank/DDBJ databases">
        <title>Salinicola lusitanus LLJ914,a marine bacterium isolated from the Okinawa Trough.</title>
        <authorList>
            <person name="Li J."/>
        </authorList>
    </citation>
    <scope>NUCLEOTIDE SEQUENCE [LARGE SCALE GENOMIC DNA]</scope>
</reference>
<evidence type="ECO:0000256" key="1">
    <source>
        <dbReference type="SAM" id="MobiDB-lite"/>
    </source>
</evidence>
<gene>
    <name evidence="2" type="ORF">WMY93_030687</name>
</gene>
<keyword evidence="3" id="KW-1185">Reference proteome</keyword>
<evidence type="ECO:0000313" key="2">
    <source>
        <dbReference type="EMBL" id="KAK7879760.1"/>
    </source>
</evidence>
<protein>
    <submittedName>
        <fullName evidence="2">Uncharacterized protein</fullName>
    </submittedName>
</protein>
<comment type="caution">
    <text evidence="2">The sequence shown here is derived from an EMBL/GenBank/DDBJ whole genome shotgun (WGS) entry which is preliminary data.</text>
</comment>
<dbReference type="AlphaFoldDB" id="A0AAW0MGZ7"/>
<proteinExistence type="predicted"/>
<feature type="region of interest" description="Disordered" evidence="1">
    <location>
        <begin position="1"/>
        <end position="54"/>
    </location>
</feature>
<evidence type="ECO:0000313" key="3">
    <source>
        <dbReference type="Proteomes" id="UP001460270"/>
    </source>
</evidence>
<accession>A0AAW0MGZ7</accession>
<dbReference type="EMBL" id="JBBPFD010000207">
    <property type="protein sequence ID" value="KAK7879760.1"/>
    <property type="molecule type" value="Genomic_DNA"/>
</dbReference>
<dbReference type="Proteomes" id="UP001460270">
    <property type="component" value="Unassembled WGS sequence"/>
</dbReference>
<feature type="compositionally biased region" description="Basic and acidic residues" evidence="1">
    <location>
        <begin position="1"/>
        <end position="12"/>
    </location>
</feature>
<name>A0AAW0MGZ7_9GOBI</name>
<sequence length="352" mass="38652">MGPESPEHHGLDPEMSEEEAVSSVRAAAPPDKSSAPPSPRPVHPKKKYWADYDEEDDRRVYEEDVASLFSDVAPPADRYPVDQLPTLFVAAADRMDITLPPQPVAPPVDFTDGARVPSTSPSSAQAYRPYCYVQDWCNESGVPHIEDGVRLSLLPSSSLWPGGKPQLPSEKDRLTAALFDRCYANATQVVALASNLAFLAGSMSKLLEGNSEPSALDLGELRTTMATFLRMSQALAIDGGRSMCAAQVGCRHLWLGLSSLKDQEKKQLLNLPLSTASLFWFAHLAPHLRPQSLSALLPSRQKREAASPRHAQRLRRVCSPAQRLRVQKGRDNSARRTGRFFRSSRGGEGFLL</sequence>